<evidence type="ECO:0000313" key="13">
    <source>
        <dbReference type="Proteomes" id="UP000292372"/>
    </source>
</evidence>
<feature type="transmembrane region" description="Helical" evidence="9">
    <location>
        <begin position="155"/>
        <end position="176"/>
    </location>
</feature>
<evidence type="ECO:0000256" key="8">
    <source>
        <dbReference type="ARBA" id="ARBA00023136"/>
    </source>
</evidence>
<feature type="domain" description="Cation efflux protein cytoplasmic" evidence="11">
    <location>
        <begin position="217"/>
        <end position="293"/>
    </location>
</feature>
<evidence type="ECO:0000256" key="6">
    <source>
        <dbReference type="ARBA" id="ARBA00022989"/>
    </source>
</evidence>
<feature type="transmembrane region" description="Helical" evidence="9">
    <location>
        <begin position="52"/>
        <end position="68"/>
    </location>
</feature>
<organism evidence="12 13">
    <name type="scientific">Hyunsoonleella pacifica</name>
    <dbReference type="NCBI Taxonomy" id="1080224"/>
    <lineage>
        <taxon>Bacteria</taxon>
        <taxon>Pseudomonadati</taxon>
        <taxon>Bacteroidota</taxon>
        <taxon>Flavobacteriia</taxon>
        <taxon>Flavobacteriales</taxon>
        <taxon>Flavobacteriaceae</taxon>
    </lineage>
</organism>
<evidence type="ECO:0000259" key="11">
    <source>
        <dbReference type="Pfam" id="PF16916"/>
    </source>
</evidence>
<dbReference type="Pfam" id="PF16916">
    <property type="entry name" value="ZT_dimer"/>
    <property type="match status" value="1"/>
</dbReference>
<reference evidence="12 13" key="1">
    <citation type="journal article" date="2015" name="Int. J. Syst. Evol. Microbiol.">
        <title>Hyunsoonleella pacifica sp. nov., isolated from seawater of South Pacific Gyre.</title>
        <authorList>
            <person name="Gao X."/>
            <person name="Zhang Z."/>
            <person name="Dai X."/>
            <person name="Zhang X.H."/>
        </authorList>
    </citation>
    <scope>NUCLEOTIDE SEQUENCE [LARGE SCALE GENOMIC DNA]</scope>
    <source>
        <strain evidence="12 13">SW033</strain>
    </source>
</reference>
<dbReference type="Gene3D" id="3.30.70.1350">
    <property type="entry name" value="Cation efflux protein, cytoplasmic domain"/>
    <property type="match status" value="1"/>
</dbReference>
<dbReference type="PANTHER" id="PTHR11562:SF17">
    <property type="entry name" value="RE54080P-RELATED"/>
    <property type="match status" value="1"/>
</dbReference>
<keyword evidence="7" id="KW-0406">Ion transport</keyword>
<dbReference type="SUPFAM" id="SSF160240">
    <property type="entry name" value="Cation efflux protein cytoplasmic domain-like"/>
    <property type="match status" value="1"/>
</dbReference>
<dbReference type="Pfam" id="PF01545">
    <property type="entry name" value="Cation_efflux"/>
    <property type="match status" value="1"/>
</dbReference>
<dbReference type="OrthoDB" id="9809646at2"/>
<dbReference type="Gene3D" id="1.20.1510.10">
    <property type="entry name" value="Cation efflux protein transmembrane domain"/>
    <property type="match status" value="1"/>
</dbReference>
<keyword evidence="3" id="KW-0813">Transport</keyword>
<keyword evidence="6 9" id="KW-1133">Transmembrane helix</keyword>
<keyword evidence="5" id="KW-0864">Zinc transport</keyword>
<dbReference type="InterPro" id="IPR058533">
    <property type="entry name" value="Cation_efflux_TM"/>
</dbReference>
<dbReference type="InterPro" id="IPR050681">
    <property type="entry name" value="CDF/SLC30A"/>
</dbReference>
<sequence>MGHSHDHNHIHHHHNDLKGRNLFISILLNIVITVAQVIGGIISGSLSLLSDALHNFSDVLSLIVSYIANRLAKRKASNKKTFGYKRAEILAAFINAATLIIVAILLIIEAVERFQNPQKIASNLVIWLSFIAILGNGFSVLLLKKDAKANMNMKSAYLHLLTDMMASVAVLIGGLLMKYFDLFWVDSVLTFAIALYLIWMGWDLLKNSTKVLMLFTPDSIPIQKIVDEINTFDSVKNTHHVHVWQLNEDEIHLEAHIDFYEDITLSKFDAILKDIETLVLDKYDINHVNIQPEYGKDDAKEVIVQD</sequence>
<keyword evidence="8 9" id="KW-0472">Membrane</keyword>
<comment type="subcellular location">
    <subcellularLocation>
        <location evidence="1">Membrane</location>
        <topology evidence="1">Multi-pass membrane protein</topology>
    </subcellularLocation>
</comment>
<proteinExistence type="inferred from homology"/>
<feature type="transmembrane region" description="Helical" evidence="9">
    <location>
        <begin position="182"/>
        <end position="205"/>
    </location>
</feature>
<evidence type="ECO:0000256" key="1">
    <source>
        <dbReference type="ARBA" id="ARBA00004141"/>
    </source>
</evidence>
<evidence type="ECO:0000259" key="10">
    <source>
        <dbReference type="Pfam" id="PF01545"/>
    </source>
</evidence>
<name>A0A4Q9FQC9_9FLAO</name>
<accession>A0A4Q9FQC9</accession>
<dbReference type="InterPro" id="IPR027469">
    <property type="entry name" value="Cation_efflux_TMD_sf"/>
</dbReference>
<dbReference type="RefSeq" id="WP_130936653.1">
    <property type="nucleotide sequence ID" value="NZ_BMEE01000002.1"/>
</dbReference>
<keyword evidence="4 9" id="KW-0812">Transmembrane</keyword>
<dbReference type="SUPFAM" id="SSF161111">
    <property type="entry name" value="Cation efflux protein transmembrane domain-like"/>
    <property type="match status" value="1"/>
</dbReference>
<comment type="similarity">
    <text evidence="2">Belongs to the cation diffusion facilitator (CDF) transporter (TC 2.A.4) family. SLC30A subfamily.</text>
</comment>
<evidence type="ECO:0000256" key="9">
    <source>
        <dbReference type="SAM" id="Phobius"/>
    </source>
</evidence>
<keyword evidence="13" id="KW-1185">Reference proteome</keyword>
<evidence type="ECO:0000256" key="7">
    <source>
        <dbReference type="ARBA" id="ARBA00023065"/>
    </source>
</evidence>
<dbReference type="Proteomes" id="UP000292372">
    <property type="component" value="Unassembled WGS sequence"/>
</dbReference>
<comment type="caution">
    <text evidence="12">The sequence shown here is derived from an EMBL/GenBank/DDBJ whole genome shotgun (WGS) entry which is preliminary data.</text>
</comment>
<dbReference type="GO" id="GO:0005385">
    <property type="term" value="F:zinc ion transmembrane transporter activity"/>
    <property type="evidence" value="ECO:0007669"/>
    <property type="project" value="TreeGrafter"/>
</dbReference>
<feature type="domain" description="Cation efflux protein transmembrane" evidence="10">
    <location>
        <begin position="22"/>
        <end position="213"/>
    </location>
</feature>
<dbReference type="EMBL" id="SIRS01000003">
    <property type="protein sequence ID" value="TBN16672.1"/>
    <property type="molecule type" value="Genomic_DNA"/>
</dbReference>
<feature type="transmembrane region" description="Helical" evidence="9">
    <location>
        <begin position="89"/>
        <end position="108"/>
    </location>
</feature>
<dbReference type="PANTHER" id="PTHR11562">
    <property type="entry name" value="CATION EFFLUX PROTEIN/ ZINC TRANSPORTER"/>
    <property type="match status" value="1"/>
</dbReference>
<evidence type="ECO:0000256" key="3">
    <source>
        <dbReference type="ARBA" id="ARBA00022448"/>
    </source>
</evidence>
<dbReference type="AlphaFoldDB" id="A0A4Q9FQC9"/>
<dbReference type="NCBIfam" id="TIGR01297">
    <property type="entry name" value="CDF"/>
    <property type="match status" value="1"/>
</dbReference>
<dbReference type="GO" id="GO:0005886">
    <property type="term" value="C:plasma membrane"/>
    <property type="evidence" value="ECO:0007669"/>
    <property type="project" value="TreeGrafter"/>
</dbReference>
<evidence type="ECO:0000256" key="2">
    <source>
        <dbReference type="ARBA" id="ARBA00008873"/>
    </source>
</evidence>
<evidence type="ECO:0000256" key="4">
    <source>
        <dbReference type="ARBA" id="ARBA00022692"/>
    </source>
</evidence>
<feature type="transmembrane region" description="Helical" evidence="9">
    <location>
        <begin position="21"/>
        <end position="46"/>
    </location>
</feature>
<evidence type="ECO:0000256" key="5">
    <source>
        <dbReference type="ARBA" id="ARBA00022906"/>
    </source>
</evidence>
<dbReference type="InterPro" id="IPR036837">
    <property type="entry name" value="Cation_efflux_CTD_sf"/>
</dbReference>
<keyword evidence="5" id="KW-0862">Zinc</keyword>
<evidence type="ECO:0000313" key="12">
    <source>
        <dbReference type="EMBL" id="TBN16672.1"/>
    </source>
</evidence>
<feature type="transmembrane region" description="Helical" evidence="9">
    <location>
        <begin position="120"/>
        <end position="143"/>
    </location>
</feature>
<protein>
    <submittedName>
        <fullName evidence="12">Cation transporter</fullName>
    </submittedName>
</protein>
<gene>
    <name evidence="12" type="ORF">EYD46_08535</name>
</gene>
<dbReference type="InterPro" id="IPR027470">
    <property type="entry name" value="Cation_efflux_CTD"/>
</dbReference>
<dbReference type="InterPro" id="IPR002524">
    <property type="entry name" value="Cation_efflux"/>
</dbReference>